<name>A0AAE4S8T1_9EURY</name>
<evidence type="ECO:0008006" key="3">
    <source>
        <dbReference type="Google" id="ProtNLM"/>
    </source>
</evidence>
<dbReference type="Gene3D" id="3.30.559.30">
    <property type="entry name" value="Nonribosomal peptide synthetase, condensation domain"/>
    <property type="match status" value="1"/>
</dbReference>
<dbReference type="RefSeq" id="WP_338093441.1">
    <property type="nucleotide sequence ID" value="NZ_JAWDKA010000001.1"/>
</dbReference>
<organism evidence="1 2">
    <name type="scientific">Methanorbis furvi</name>
    <dbReference type="NCBI Taxonomy" id="3028299"/>
    <lineage>
        <taxon>Archaea</taxon>
        <taxon>Methanobacteriati</taxon>
        <taxon>Methanobacteriota</taxon>
        <taxon>Stenosarchaea group</taxon>
        <taxon>Methanomicrobia</taxon>
        <taxon>Methanomicrobiales</taxon>
        <taxon>Methanocorpusculaceae</taxon>
        <taxon>Methanorbis</taxon>
    </lineage>
</organism>
<evidence type="ECO:0000313" key="1">
    <source>
        <dbReference type="EMBL" id="MDV0441047.1"/>
    </source>
</evidence>
<dbReference type="SUPFAM" id="SSF52777">
    <property type="entry name" value="CoA-dependent acyltransferases"/>
    <property type="match status" value="2"/>
</dbReference>
<dbReference type="AlphaFoldDB" id="A0AAE4S8T1"/>
<reference evidence="1" key="1">
    <citation type="submission" date="2023-06" db="EMBL/GenBank/DDBJ databases">
        <title>Genome sequence of Methancorpusculaceae sp. Ag1.</title>
        <authorList>
            <person name="Protasov E."/>
            <person name="Platt K."/>
            <person name="Poehlein A."/>
            <person name="Daniel R."/>
            <person name="Brune A."/>
        </authorList>
    </citation>
    <scope>NUCLEOTIDE SEQUENCE</scope>
    <source>
        <strain evidence="1">Ag1</strain>
    </source>
</reference>
<gene>
    <name evidence="1" type="ORF">McpAg1_02260</name>
</gene>
<sequence length="412" mass="45656">MTKVFASSLDLFQLYLGDPKQAFQICLAVALAGRIDAERLRDAVARTAAEFPILSGRFVGGRELGYFLLSLGPNRAQVPVIVTDQTPDSVMTTLHPENDALLRITICRGKDSDTLIFSVAHLLTDFRGLMKIAEQIGDQYRMQKLFGENFSPKKIDRTLAMVFEKFSENELAKIFATEEERTRETFLYKKYFSVTPDANAILLRADAGPETLARMKIFAKNFGATIHDLLVAAYAEALRDHLCRSGTKIPKKIPLCSTVDLRRYISEEEETPAANYTIPYWSGVVCGENFSATVLSAVQLSKHLKENFIGIGAAKPFTTAKISPEDAEKFAGIPFLTNPGVVPENFLNFGDSVAVTDMEFCSVAEGGMPFSITVLTYRNVLHFCITAGDATAEIAERILLRMMEILESIETE</sequence>
<proteinExistence type="predicted"/>
<comment type="caution">
    <text evidence="1">The sequence shown here is derived from an EMBL/GenBank/DDBJ whole genome shotgun (WGS) entry which is preliminary data.</text>
</comment>
<protein>
    <recommendedName>
        <fullName evidence="3">Condensation domain-containing protein</fullName>
    </recommendedName>
</protein>
<evidence type="ECO:0000313" key="2">
    <source>
        <dbReference type="Proteomes" id="UP001273136"/>
    </source>
</evidence>
<dbReference type="EMBL" id="JAWDKA010000001">
    <property type="protein sequence ID" value="MDV0441047.1"/>
    <property type="molecule type" value="Genomic_DNA"/>
</dbReference>
<keyword evidence="2" id="KW-1185">Reference proteome</keyword>
<dbReference type="InterPro" id="IPR023213">
    <property type="entry name" value="CAT-like_dom_sf"/>
</dbReference>
<accession>A0AAE4S8T1</accession>
<dbReference type="Proteomes" id="UP001273136">
    <property type="component" value="Unassembled WGS sequence"/>
</dbReference>
<dbReference type="Gene3D" id="3.30.559.10">
    <property type="entry name" value="Chloramphenicol acetyltransferase-like domain"/>
    <property type="match status" value="1"/>
</dbReference>